<evidence type="ECO:0008006" key="3">
    <source>
        <dbReference type="Google" id="ProtNLM"/>
    </source>
</evidence>
<dbReference type="EMBL" id="JAYDYW010000004">
    <property type="protein sequence ID" value="MEE1673247.1"/>
    <property type="molecule type" value="Genomic_DNA"/>
</dbReference>
<dbReference type="Gene3D" id="3.40.1350.10">
    <property type="match status" value="1"/>
</dbReference>
<sequence length="364" mass="40970">MPVKTHLWKVGEQPQVLAESRLATEKLLEEMIVQEPRMLSDEWLLIGQQERTFNNQPLDLLAIAPDGSLVLIELKRDKTPREVVAQALDYASWVEKLEPEKIVEIYRRFSSGRDLAKDFEKKFQRGLDEDELNQSHQIIIVAAELDASTERIVAYLNDRAVPINVLFFQVFANGEEKIISRTWLLDPVETQSAATKNKTSGSDPWNGEFYSSYGEGNSRSWEEAMKYGFICGGGGAWYSRTLQLLAPGDRVWVKVPGSGFVGVGLATGEAQPASEFLLSTEDGEKPALDVLSGGSYHREYEDDEEKCEYFVPVRWLATKGVSEAIQEVGMFGNQNTVCKPTASKWRSTVDRLKAHFVGWEQRGI</sequence>
<dbReference type="RefSeq" id="WP_329774588.1">
    <property type="nucleotide sequence ID" value="NZ_JAYDYW010000004.1"/>
</dbReference>
<organism evidence="1 2">
    <name type="scientific">Agarivorans aestuarii</name>
    <dbReference type="NCBI Taxonomy" id="1563703"/>
    <lineage>
        <taxon>Bacteria</taxon>
        <taxon>Pseudomonadati</taxon>
        <taxon>Pseudomonadota</taxon>
        <taxon>Gammaproteobacteria</taxon>
        <taxon>Alteromonadales</taxon>
        <taxon>Alteromonadaceae</taxon>
        <taxon>Agarivorans</taxon>
    </lineage>
</organism>
<protein>
    <recommendedName>
        <fullName evidence="3">Nuclease</fullName>
    </recommendedName>
</protein>
<keyword evidence="2" id="KW-1185">Reference proteome</keyword>
<evidence type="ECO:0000313" key="1">
    <source>
        <dbReference type="EMBL" id="MEE1673247.1"/>
    </source>
</evidence>
<dbReference type="InterPro" id="IPR011856">
    <property type="entry name" value="tRNA_endonuc-like_dom_sf"/>
</dbReference>
<evidence type="ECO:0000313" key="2">
    <source>
        <dbReference type="Proteomes" id="UP001310248"/>
    </source>
</evidence>
<reference evidence="2" key="1">
    <citation type="submission" date="2023-07" db="EMBL/GenBank/DDBJ databases">
        <title>Draft genome sequence of Agarivorans aestuarii strain ZMCS4, a CAZymes producing bacteria isolated from the marine brown algae Clodostephus spongiosus.</title>
        <authorList>
            <person name="Lorente B."/>
            <person name="Cabral C."/>
            <person name="Frias J."/>
            <person name="Faria J."/>
            <person name="Toubarro D."/>
        </authorList>
    </citation>
    <scope>NUCLEOTIDE SEQUENCE [LARGE SCALE GENOMIC DNA]</scope>
    <source>
        <strain evidence="2">ZMCS4</strain>
    </source>
</reference>
<accession>A0ABU7G1X2</accession>
<comment type="caution">
    <text evidence="1">The sequence shown here is derived from an EMBL/GenBank/DDBJ whole genome shotgun (WGS) entry which is preliminary data.</text>
</comment>
<name>A0ABU7G1X2_9ALTE</name>
<proteinExistence type="predicted"/>
<dbReference type="Proteomes" id="UP001310248">
    <property type="component" value="Unassembled WGS sequence"/>
</dbReference>
<reference evidence="1 2" key="2">
    <citation type="submission" date="2023-12" db="EMBL/GenBank/DDBJ databases">
        <authorList>
            <consortium name="Cladostephus spongiosus"/>
            <person name="Lorente B."/>
            <person name="Cabral C."/>
            <person name="Frias J."/>
            <person name="Faria J."/>
            <person name="Toubarro D."/>
        </authorList>
    </citation>
    <scope>NUCLEOTIDE SEQUENCE [LARGE SCALE GENOMIC DNA]</scope>
    <source>
        <strain evidence="1 2">ZMCS4</strain>
    </source>
</reference>
<gene>
    <name evidence="1" type="ORF">SNR37_002661</name>
</gene>